<name>A0A222NYS8_9GAMM</name>
<dbReference type="RefSeq" id="WP_094089871.1">
    <property type="nucleotide sequence ID" value="NZ_CP016397.1"/>
</dbReference>
<dbReference type="Proteomes" id="UP000201728">
    <property type="component" value="Chromosome"/>
</dbReference>
<evidence type="ECO:0000313" key="1">
    <source>
        <dbReference type="EMBL" id="ASQ44739.1"/>
    </source>
</evidence>
<proteinExistence type="predicted"/>
<gene>
    <name evidence="1" type="ORF">clem_00865</name>
</gene>
<reference evidence="2" key="1">
    <citation type="submission" date="2016-07" db="EMBL/GenBank/DDBJ databases">
        <authorList>
            <person name="Florea S."/>
            <person name="Webb J.S."/>
            <person name="Jaromczyk J."/>
            <person name="Schardl C.L."/>
        </authorList>
    </citation>
    <scope>NUCLEOTIDE SEQUENCE [LARGE SCALE GENOMIC DNA]</scope>
    <source>
        <strain evidence="2">CDC-D5610</strain>
    </source>
</reference>
<dbReference type="AlphaFoldDB" id="A0A222NYS8"/>
<dbReference type="KEGG" id="lcd:clem_00865"/>
<evidence type="ECO:0000313" key="2">
    <source>
        <dbReference type="Proteomes" id="UP000201728"/>
    </source>
</evidence>
<dbReference type="EMBL" id="CP016397">
    <property type="protein sequence ID" value="ASQ44739.1"/>
    <property type="molecule type" value="Genomic_DNA"/>
</dbReference>
<protein>
    <submittedName>
        <fullName evidence="1">Uncharacterized protein</fullName>
    </submittedName>
</protein>
<accession>A0A222NYS8</accession>
<keyword evidence="2" id="KW-1185">Reference proteome</keyword>
<organism evidence="1 2">
    <name type="scientific">Legionella clemsonensis</name>
    <dbReference type="NCBI Taxonomy" id="1867846"/>
    <lineage>
        <taxon>Bacteria</taxon>
        <taxon>Pseudomonadati</taxon>
        <taxon>Pseudomonadota</taxon>
        <taxon>Gammaproteobacteria</taxon>
        <taxon>Legionellales</taxon>
        <taxon>Legionellaceae</taxon>
        <taxon>Legionella</taxon>
    </lineage>
</organism>
<sequence>MFNPDCRKDLDLTQNCHTLSKKIILTYESNPNSLIKIKKDIFEVLFPKKQGRRFFYPFRIKKDPTFRGFCNSCDDFLFKEADNYIHILGDDVPDAVLLQLHYRQICYGIIDLERIQLLNKELLAFAEDYYPESKWINTLKKEIIPNFSLVYSQHLEIKENCEYYLNKINQTGKFPPNMQRIFLKGDKTNPLCFGRVGYYAYQYAYSEEEVISKFFYFLPFATFSSIVGVQGESHLVFTLSQKMLLIWFQL</sequence>
<dbReference type="OrthoDB" id="583051at2"/>